<dbReference type="GO" id="GO:0019509">
    <property type="term" value="P:L-methionine salvage from methylthioadenosine"/>
    <property type="evidence" value="ECO:0007669"/>
    <property type="project" value="UniProtKB-UniRule"/>
</dbReference>
<dbReference type="InterPro" id="IPR000649">
    <property type="entry name" value="IF-2B-related"/>
</dbReference>
<evidence type="ECO:0000313" key="4">
    <source>
        <dbReference type="Proteomes" id="UP000007797"/>
    </source>
</evidence>
<keyword evidence="3" id="KW-0648">Protein biosynthesis</keyword>
<dbReference type="NCBIfam" id="TIGR00524">
    <property type="entry name" value="eIF-2B_rel"/>
    <property type="match status" value="1"/>
</dbReference>
<organism evidence="3 4">
    <name type="scientific">Cavenderia fasciculata</name>
    <name type="common">Slime mold</name>
    <name type="synonym">Dictyostelium fasciculatum</name>
    <dbReference type="NCBI Taxonomy" id="261658"/>
    <lineage>
        <taxon>Eukaryota</taxon>
        <taxon>Amoebozoa</taxon>
        <taxon>Evosea</taxon>
        <taxon>Eumycetozoa</taxon>
        <taxon>Dictyostelia</taxon>
        <taxon>Acytosteliales</taxon>
        <taxon>Cavenderiaceae</taxon>
        <taxon>Cavenderia</taxon>
    </lineage>
</organism>
<dbReference type="InterPro" id="IPR037171">
    <property type="entry name" value="NagB/RpiA_transferase-like"/>
</dbReference>
<dbReference type="SUPFAM" id="SSF100950">
    <property type="entry name" value="NagB/RpiA/CoA transferase-like"/>
    <property type="match status" value="1"/>
</dbReference>
<dbReference type="OrthoDB" id="2461at2759"/>
<keyword evidence="2" id="KW-0539">Nucleus</keyword>
<dbReference type="GO" id="GO:0005634">
    <property type="term" value="C:nucleus"/>
    <property type="evidence" value="ECO:0007669"/>
    <property type="project" value="UniProtKB-SubCell"/>
</dbReference>
<evidence type="ECO:0000256" key="1">
    <source>
        <dbReference type="ARBA" id="ARBA00023235"/>
    </source>
</evidence>
<feature type="active site" description="Proton donor" evidence="2">
    <location>
        <position position="236"/>
    </location>
</feature>
<dbReference type="EC" id="5.3.1.23" evidence="2"/>
<sequence>MLKDFEYLSIRYKDEKLEILDQRRLPDIEEWMESKTPEDMITYIKQLSVRGAPLIGVAASVALFVYVRDHPDADRKTIVEVSDQLRNARPTAVNLMNNIDTMIQLSQPDQDKRDYSAEKMAELAYSIVEAEVEMCRRMSEFGAELVQQGEGILTHCNTGGVATPGMGTALGVIRAAHRAGKQIHVYVDETRPLLQGGRLTTYELEREQIPYTLICDNMAATLMAAGKIQRVLVGADRIARNGDFANKIGTYSVAVLAKYHNIPFHGVAPWSTVDPACPSGKHIPIEQRAPQEVQGASGAFGSVRWAPKDSQTFNPAFDVTPNSLITSLILDTGVYDCQSFEKYVEQIKGNLS</sequence>
<comment type="catalytic activity">
    <reaction evidence="2">
        <text>5-(methylsulfanyl)-alpha-D-ribose 1-phosphate = 5-(methylsulfanyl)-D-ribulose 1-phosphate</text>
        <dbReference type="Rhea" id="RHEA:19989"/>
        <dbReference type="ChEBI" id="CHEBI:58533"/>
        <dbReference type="ChEBI" id="CHEBI:58548"/>
        <dbReference type="EC" id="5.3.1.23"/>
    </reaction>
</comment>
<keyword evidence="2" id="KW-0963">Cytoplasm</keyword>
<keyword evidence="2" id="KW-0486">Methionine biosynthesis</keyword>
<dbReference type="OMA" id="RLWVDET"/>
<comment type="similarity">
    <text evidence="2">Belongs to the eIF-2B alpha/beta/delta subunits family. MtnA subfamily.</text>
</comment>
<dbReference type="FunFam" id="1.20.120.420:FF:000003">
    <property type="entry name" value="Methylthioribose-1-phosphate isomerase"/>
    <property type="match status" value="1"/>
</dbReference>
<name>F4QBM2_CACFS</name>
<comment type="subcellular location">
    <subcellularLocation>
        <location evidence="2">Cytoplasm</location>
    </subcellularLocation>
    <subcellularLocation>
        <location evidence="2">Nucleus</location>
    </subcellularLocation>
</comment>
<dbReference type="HAMAP" id="MF_01678">
    <property type="entry name" value="Salvage_MtnA"/>
    <property type="match status" value="1"/>
</dbReference>
<dbReference type="UniPathway" id="UPA00904">
    <property type="reaction ID" value="UER00874"/>
</dbReference>
<dbReference type="InterPro" id="IPR027363">
    <property type="entry name" value="M1Pi_N"/>
</dbReference>
<dbReference type="InterPro" id="IPR005251">
    <property type="entry name" value="IF-M1Pi"/>
</dbReference>
<dbReference type="Gene3D" id="3.40.50.10470">
    <property type="entry name" value="Translation initiation factor eif-2b, domain 2"/>
    <property type="match status" value="1"/>
</dbReference>
<dbReference type="NCBIfam" id="NF004326">
    <property type="entry name" value="PRK05720.1"/>
    <property type="match status" value="1"/>
</dbReference>
<dbReference type="PANTHER" id="PTHR43475">
    <property type="entry name" value="METHYLTHIORIBOSE-1-PHOSPHATE ISOMERASE"/>
    <property type="match status" value="1"/>
</dbReference>
<dbReference type="RefSeq" id="XP_004351118.1">
    <property type="nucleotide sequence ID" value="XM_004351066.1"/>
</dbReference>
<dbReference type="PANTHER" id="PTHR43475:SF1">
    <property type="entry name" value="METHYLTHIORIBOSE-1-PHOSPHATE ISOMERASE"/>
    <property type="match status" value="1"/>
</dbReference>
<dbReference type="KEGG" id="dfa:DFA_10868"/>
<dbReference type="STRING" id="1054147.F4QBM2"/>
<evidence type="ECO:0000256" key="2">
    <source>
        <dbReference type="HAMAP-Rule" id="MF_03119"/>
    </source>
</evidence>
<keyword evidence="2" id="KW-0028">Amino-acid biosynthesis</keyword>
<keyword evidence="4" id="KW-1185">Reference proteome</keyword>
<dbReference type="InterPro" id="IPR042529">
    <property type="entry name" value="IF_2B-like_C"/>
</dbReference>
<dbReference type="Pfam" id="PF01008">
    <property type="entry name" value="IF-2B"/>
    <property type="match status" value="1"/>
</dbReference>
<dbReference type="FunFam" id="3.40.50.10470:FF:000006">
    <property type="entry name" value="Methylthioribose-1-phosphate isomerase"/>
    <property type="match status" value="1"/>
</dbReference>
<dbReference type="Gene3D" id="1.20.120.420">
    <property type="entry name" value="translation initiation factor eif-2b, domain 1"/>
    <property type="match status" value="1"/>
</dbReference>
<gene>
    <name evidence="3" type="ORF">DFA_10868</name>
</gene>
<dbReference type="AlphaFoldDB" id="F4QBM2"/>
<dbReference type="Proteomes" id="UP000007797">
    <property type="component" value="Unassembled WGS sequence"/>
</dbReference>
<dbReference type="InterPro" id="IPR011559">
    <property type="entry name" value="Initiation_fac_2B_a/b/d"/>
</dbReference>
<dbReference type="GeneID" id="14866588"/>
<comment type="pathway">
    <text evidence="2">Amino-acid biosynthesis; L-methionine biosynthesis via salvage pathway; L-methionine from S-methyl-5-thio-alpha-D-ribose 1-phosphate: step 1/6.</text>
</comment>
<protein>
    <recommendedName>
        <fullName evidence="2">Methylthioribose-1-phosphate isomerase</fullName>
        <shortName evidence="2">M1Pi</shortName>
        <shortName evidence="2">MTR-1-P isomerase</shortName>
        <ecNumber evidence="2">5.3.1.23</ecNumber>
    </recommendedName>
    <alternativeName>
        <fullName evidence="2">S-methyl-5-thioribose-1-phosphate isomerase</fullName>
    </alternativeName>
    <alternativeName>
        <fullName evidence="2">Translation initiation factor eIF-2B subunit alpha/beta/delta-like protein</fullName>
    </alternativeName>
</protein>
<comment type="function">
    <text evidence="2">Catalyzes the interconversion of methylthioribose-1-phosphate (MTR-1-P) into methylthioribulose-1-phosphate (MTRu-1-P).</text>
</comment>
<dbReference type="GO" id="GO:0005737">
    <property type="term" value="C:cytoplasm"/>
    <property type="evidence" value="ECO:0007669"/>
    <property type="project" value="UniProtKB-SubCell"/>
</dbReference>
<proteinExistence type="inferred from homology"/>
<dbReference type="NCBIfam" id="TIGR00512">
    <property type="entry name" value="salvage_mtnA"/>
    <property type="match status" value="1"/>
</dbReference>
<reference evidence="4" key="1">
    <citation type="journal article" date="2011" name="Genome Res.">
        <title>Phylogeny-wide analysis of social amoeba genomes highlights ancient origins for complex intercellular communication.</title>
        <authorList>
            <person name="Heidel A.J."/>
            <person name="Lawal H.M."/>
            <person name="Felder M."/>
            <person name="Schilde C."/>
            <person name="Helps N.R."/>
            <person name="Tunggal B."/>
            <person name="Rivero F."/>
            <person name="John U."/>
            <person name="Schleicher M."/>
            <person name="Eichinger L."/>
            <person name="Platzer M."/>
            <person name="Noegel A.A."/>
            <person name="Schaap P."/>
            <person name="Gloeckner G."/>
        </authorList>
    </citation>
    <scope>NUCLEOTIDE SEQUENCE [LARGE SCALE GENOMIC DNA]</scope>
    <source>
        <strain evidence="4">SH3</strain>
    </source>
</reference>
<dbReference type="GO" id="GO:0046523">
    <property type="term" value="F:S-methyl-5-thioribose-1-phosphate isomerase activity"/>
    <property type="evidence" value="ECO:0007669"/>
    <property type="project" value="UniProtKB-UniRule"/>
</dbReference>
<evidence type="ECO:0000313" key="3">
    <source>
        <dbReference type="EMBL" id="EGG14610.1"/>
    </source>
</evidence>
<accession>F4QBM2</accession>
<feature type="site" description="Transition state stabilizer" evidence="2">
    <location>
        <position position="156"/>
    </location>
</feature>
<keyword evidence="1 2" id="KW-0413">Isomerase</keyword>
<keyword evidence="3" id="KW-0396">Initiation factor</keyword>
<dbReference type="EMBL" id="GL883028">
    <property type="protein sequence ID" value="EGG14610.1"/>
    <property type="molecule type" value="Genomic_DNA"/>
</dbReference>
<dbReference type="GO" id="GO:0003743">
    <property type="term" value="F:translation initiation factor activity"/>
    <property type="evidence" value="ECO:0007669"/>
    <property type="project" value="UniProtKB-KW"/>
</dbReference>